<sequence>MSWLTVTGWPMQHAGFAVFRLGRHHDSVAYPPERRLRHHATL</sequence>
<reference evidence="1 2" key="1">
    <citation type="journal article" date="2013" name="Genome Announc.">
        <title>Draft Genome Sequences of Two Pairs of Human Intestinal Bifidobacterium longum subsp. longum Strains, 44B and 1-6B and 35B and 2-2B, Consecutively Isolated from Two Children after a 5-Year Time Period.</title>
        <authorList>
            <person name="Shkoporov A.N."/>
            <person name="Efimov B.A."/>
            <person name="Khokhlova E.V."/>
            <person name="Chaplin A.V."/>
            <person name="Kafarskaya L.I."/>
            <person name="Durkin A.S."/>
            <person name="McCorrison J."/>
            <person name="Torralba M."/>
            <person name="Gillis M."/>
            <person name="Sutton G."/>
            <person name="Weibel D.B."/>
            <person name="Nelson K.E."/>
            <person name="Smeianov V.V."/>
        </authorList>
    </citation>
    <scope>NUCLEOTIDE SEQUENCE [LARGE SCALE GENOMIC DNA]</scope>
    <source>
        <strain evidence="1 2">1-6B</strain>
    </source>
</reference>
<proteinExistence type="predicted"/>
<organism evidence="1 2">
    <name type="scientific">Bifidobacterium longum subsp. longum 1-6B</name>
    <dbReference type="NCBI Taxonomy" id="1161744"/>
    <lineage>
        <taxon>Bacteria</taxon>
        <taxon>Bacillati</taxon>
        <taxon>Actinomycetota</taxon>
        <taxon>Actinomycetes</taxon>
        <taxon>Bifidobacteriales</taxon>
        <taxon>Bifidobacteriaceae</taxon>
        <taxon>Bifidobacterium</taxon>
    </lineage>
</organism>
<dbReference type="Proteomes" id="UP000006410">
    <property type="component" value="Unassembled WGS sequence"/>
</dbReference>
<evidence type="ECO:0000313" key="1">
    <source>
        <dbReference type="EMBL" id="EIJ26105.1"/>
    </source>
</evidence>
<evidence type="ECO:0000313" key="2">
    <source>
        <dbReference type="Proteomes" id="UP000006410"/>
    </source>
</evidence>
<name>A0AA87IG21_BIFLL</name>
<dbReference type="AlphaFoldDB" id="A0AA87IG21"/>
<dbReference type="EMBL" id="AJTF01000069">
    <property type="protein sequence ID" value="EIJ26105.1"/>
    <property type="molecule type" value="Genomic_DNA"/>
</dbReference>
<gene>
    <name evidence="1" type="ORF">HMPREF1313_1618</name>
</gene>
<accession>A0AA87IG21</accession>
<protein>
    <submittedName>
        <fullName evidence="1">Uncharacterized protein</fullName>
    </submittedName>
</protein>
<comment type="caution">
    <text evidence="1">The sequence shown here is derived from an EMBL/GenBank/DDBJ whole genome shotgun (WGS) entry which is preliminary data.</text>
</comment>